<name>A0AAQ1ZLG6_9BACT</name>
<organism evidence="2 3">
    <name type="scientific">Segatella buccae</name>
    <dbReference type="NCBI Taxonomy" id="28126"/>
    <lineage>
        <taxon>Bacteria</taxon>
        <taxon>Pseudomonadati</taxon>
        <taxon>Bacteroidota</taxon>
        <taxon>Bacteroidia</taxon>
        <taxon>Bacteroidales</taxon>
        <taxon>Prevotellaceae</taxon>
        <taxon>Segatella</taxon>
    </lineage>
</organism>
<dbReference type="PANTHER" id="PTHR30283">
    <property type="entry name" value="PEROXIDE STRESS RESPONSE PROTEIN YAAA"/>
    <property type="match status" value="1"/>
</dbReference>
<comment type="caution">
    <text evidence="2">The sequence shown here is derived from an EMBL/GenBank/DDBJ whole genome shotgun (WGS) entry which is preliminary data.</text>
</comment>
<dbReference type="HAMAP" id="MF_00652">
    <property type="entry name" value="UPF0246"/>
    <property type="match status" value="1"/>
</dbReference>
<evidence type="ECO:0000256" key="1">
    <source>
        <dbReference type="HAMAP-Rule" id="MF_00652"/>
    </source>
</evidence>
<dbReference type="Pfam" id="PF03883">
    <property type="entry name" value="H2O2_YaaD"/>
    <property type="match status" value="1"/>
</dbReference>
<dbReference type="GO" id="GO:0005829">
    <property type="term" value="C:cytosol"/>
    <property type="evidence" value="ECO:0007669"/>
    <property type="project" value="TreeGrafter"/>
</dbReference>
<dbReference type="EMBL" id="UGTJ01000002">
    <property type="protein sequence ID" value="SUB96752.1"/>
    <property type="molecule type" value="Genomic_DNA"/>
</dbReference>
<proteinExistence type="inferred from homology"/>
<comment type="similarity">
    <text evidence="1">Belongs to the UPF0246 family.</text>
</comment>
<dbReference type="Proteomes" id="UP000255283">
    <property type="component" value="Unassembled WGS sequence"/>
</dbReference>
<reference evidence="2 3" key="1">
    <citation type="submission" date="2018-06" db="EMBL/GenBank/DDBJ databases">
        <authorList>
            <consortium name="Pathogen Informatics"/>
            <person name="Doyle S."/>
        </authorList>
    </citation>
    <scope>NUCLEOTIDE SEQUENCE [LARGE SCALE GENOMIC DNA]</scope>
    <source>
        <strain evidence="2 3">NCTC13063</strain>
    </source>
</reference>
<evidence type="ECO:0000313" key="3">
    <source>
        <dbReference type="Proteomes" id="UP000255283"/>
    </source>
</evidence>
<dbReference type="PANTHER" id="PTHR30283:SF4">
    <property type="entry name" value="PEROXIDE STRESS RESISTANCE PROTEIN YAAA"/>
    <property type="match status" value="1"/>
</dbReference>
<sequence length="252" mass="28556">MQILLACAKIMNDSTPVATPFVTRPHFTDDAGRFAAELSGWTVEELAAALHCSETLAKETKKRYLQFFDEGGQLPAVLGYYGQAYKCLQAGSFDEAMFRFAQDHLWIASFLYGLLRPLDSIHPYRLEGKVTLEQAGGLNMFGYWKNRLTDLLIGRVKADDGVLVHLATEEMEHLFDWKRVRREVRIVQPQFFVIKNGKLKNVTVYSKSCRGAMTRFIIAGGLQSPEALKAFEYEGFAFTEAFGDEEHPHFIV</sequence>
<evidence type="ECO:0000313" key="2">
    <source>
        <dbReference type="EMBL" id="SUB96752.1"/>
    </source>
</evidence>
<protein>
    <recommendedName>
        <fullName evidence="1">UPF0246 protein NCTC13063_02523</fullName>
    </recommendedName>
</protein>
<dbReference type="InterPro" id="IPR005583">
    <property type="entry name" value="YaaA"/>
</dbReference>
<dbReference type="RefSeq" id="WP_115154375.1">
    <property type="nucleotide sequence ID" value="NZ_CAUUQQ010000053.1"/>
</dbReference>
<gene>
    <name evidence="2" type="primary">yaaA</name>
    <name evidence="2" type="ORF">NCTC13063_02523</name>
</gene>
<dbReference type="GO" id="GO:0033194">
    <property type="term" value="P:response to hydroperoxide"/>
    <property type="evidence" value="ECO:0007669"/>
    <property type="project" value="TreeGrafter"/>
</dbReference>
<accession>A0AAQ1ZLG6</accession>
<dbReference type="AlphaFoldDB" id="A0AAQ1ZLG6"/>